<accession>A0ABR6F1C3</accession>
<evidence type="ECO:0000259" key="3">
    <source>
        <dbReference type="Pfam" id="PF20434"/>
    </source>
</evidence>
<dbReference type="GO" id="GO:0016787">
    <property type="term" value="F:hydrolase activity"/>
    <property type="evidence" value="ECO:0007669"/>
    <property type="project" value="UniProtKB-KW"/>
</dbReference>
<keyword evidence="2" id="KW-1133">Transmembrane helix</keyword>
<dbReference type="Pfam" id="PF20434">
    <property type="entry name" value="BD-FAE"/>
    <property type="match status" value="1"/>
</dbReference>
<dbReference type="InterPro" id="IPR049492">
    <property type="entry name" value="BD-FAE-like_dom"/>
</dbReference>
<organism evidence="4 5">
    <name type="scientific">Pedobacter gandavensis</name>
    <dbReference type="NCBI Taxonomy" id="2679963"/>
    <lineage>
        <taxon>Bacteria</taxon>
        <taxon>Pseudomonadati</taxon>
        <taxon>Bacteroidota</taxon>
        <taxon>Sphingobacteriia</taxon>
        <taxon>Sphingobacteriales</taxon>
        <taxon>Sphingobacteriaceae</taxon>
        <taxon>Pedobacter</taxon>
    </lineage>
</organism>
<evidence type="ECO:0000256" key="2">
    <source>
        <dbReference type="SAM" id="Phobius"/>
    </source>
</evidence>
<dbReference type="SUPFAM" id="SSF53474">
    <property type="entry name" value="alpha/beta-Hydrolases"/>
    <property type="match status" value="1"/>
</dbReference>
<keyword evidence="2" id="KW-0812">Transmembrane</keyword>
<evidence type="ECO:0000256" key="1">
    <source>
        <dbReference type="ARBA" id="ARBA00022801"/>
    </source>
</evidence>
<dbReference type="InterPro" id="IPR029058">
    <property type="entry name" value="AB_hydrolase_fold"/>
</dbReference>
<gene>
    <name evidence="4" type="ORF">GM920_20725</name>
</gene>
<feature type="transmembrane region" description="Helical" evidence="2">
    <location>
        <begin position="7"/>
        <end position="25"/>
    </location>
</feature>
<protein>
    <submittedName>
        <fullName evidence="4">Alpha/beta hydrolase fold domain-containing protein</fullName>
    </submittedName>
</protein>
<dbReference type="RefSeq" id="WP_182961082.1">
    <property type="nucleotide sequence ID" value="NZ_WNXC01000009.1"/>
</dbReference>
<dbReference type="InterPro" id="IPR050300">
    <property type="entry name" value="GDXG_lipolytic_enzyme"/>
</dbReference>
<comment type="caution">
    <text evidence="4">The sequence shown here is derived from an EMBL/GenBank/DDBJ whole genome shotgun (WGS) entry which is preliminary data.</text>
</comment>
<dbReference type="PANTHER" id="PTHR48081">
    <property type="entry name" value="AB HYDROLASE SUPERFAMILY PROTEIN C4A8.06C"/>
    <property type="match status" value="1"/>
</dbReference>
<evidence type="ECO:0000313" key="5">
    <source>
        <dbReference type="Proteomes" id="UP000636110"/>
    </source>
</evidence>
<sequence>MRFKKTLIQIGSILVFLILAIFIAFKVSPWPYAMLIRYAFNKEGIKVNEHLEKQVPNGLSEILDQQYIPQDKSAKLDVYYPSSLSGTSQVLPVIVWIHGGGWVAGSKDQMAGYCKILAAQGYSVVAIDYTLAPEGNYPLPLQQTQRALQYLMEHAKRFHIDTNRFILAGDSGGAHIAAQSANIIYNSQYAALMKIEPAIPRETLSGVMLYCGPYDTALVDMSGDFSAFLKTILWAYSGQKDLNTPAFKTASVINYVTKDFPPTFISVGNADPLLTQSLAMARKLNGLGVLVDSLFFSADHQPPLPHEYQFNLDTEAGKLALHRSVAFLEKVSKR</sequence>
<proteinExistence type="predicted"/>
<evidence type="ECO:0000313" key="4">
    <source>
        <dbReference type="EMBL" id="MBB2151337.1"/>
    </source>
</evidence>
<dbReference type="Proteomes" id="UP000636110">
    <property type="component" value="Unassembled WGS sequence"/>
</dbReference>
<keyword evidence="5" id="KW-1185">Reference proteome</keyword>
<dbReference type="PANTHER" id="PTHR48081:SF6">
    <property type="entry name" value="PEPTIDASE S9 PROLYL OLIGOPEPTIDASE CATALYTIC DOMAIN-CONTAINING PROTEIN"/>
    <property type="match status" value="1"/>
</dbReference>
<keyword evidence="1 4" id="KW-0378">Hydrolase</keyword>
<feature type="domain" description="BD-FAE-like" evidence="3">
    <location>
        <begin position="76"/>
        <end position="283"/>
    </location>
</feature>
<name>A0ABR6F1C3_9SPHI</name>
<keyword evidence="2" id="KW-0472">Membrane</keyword>
<reference evidence="4 5" key="1">
    <citation type="submission" date="2019-11" db="EMBL/GenBank/DDBJ databases">
        <title>Description of Pedobacter sp. LMG 31462T.</title>
        <authorList>
            <person name="Carlier A."/>
            <person name="Qi S."/>
            <person name="Vandamme P."/>
        </authorList>
    </citation>
    <scope>NUCLEOTIDE SEQUENCE [LARGE SCALE GENOMIC DNA]</scope>
    <source>
        <strain evidence="4 5">LMG 31462</strain>
    </source>
</reference>
<dbReference type="EMBL" id="WNXC01000009">
    <property type="protein sequence ID" value="MBB2151337.1"/>
    <property type="molecule type" value="Genomic_DNA"/>
</dbReference>
<dbReference type="Gene3D" id="3.40.50.1820">
    <property type="entry name" value="alpha/beta hydrolase"/>
    <property type="match status" value="1"/>
</dbReference>